<gene>
    <name evidence="3" type="ORF">AVDCRST_MAG16-1300</name>
</gene>
<evidence type="ECO:0000256" key="1">
    <source>
        <dbReference type="SAM" id="MobiDB-lite"/>
    </source>
</evidence>
<accession>A0A6J4LHK2</accession>
<feature type="region of interest" description="Disordered" evidence="1">
    <location>
        <begin position="1"/>
        <end position="90"/>
    </location>
</feature>
<feature type="non-terminal residue" evidence="3">
    <location>
        <position position="1"/>
    </location>
</feature>
<keyword evidence="2" id="KW-1133">Transmembrane helix</keyword>
<keyword evidence="2" id="KW-0472">Membrane</keyword>
<dbReference type="AlphaFoldDB" id="A0A6J4LHK2"/>
<name>A0A6J4LHK2_9ACTN</name>
<dbReference type="EMBL" id="CADCUE010000114">
    <property type="protein sequence ID" value="CAA9331852.1"/>
    <property type="molecule type" value="Genomic_DNA"/>
</dbReference>
<proteinExistence type="predicted"/>
<feature type="transmembrane region" description="Helical" evidence="2">
    <location>
        <begin position="106"/>
        <end position="124"/>
    </location>
</feature>
<feature type="compositionally biased region" description="Low complexity" evidence="1">
    <location>
        <begin position="42"/>
        <end position="66"/>
    </location>
</feature>
<evidence type="ECO:0000256" key="2">
    <source>
        <dbReference type="SAM" id="Phobius"/>
    </source>
</evidence>
<feature type="compositionally biased region" description="Basic and acidic residues" evidence="1">
    <location>
        <begin position="1"/>
        <end position="14"/>
    </location>
</feature>
<feature type="compositionally biased region" description="Pro residues" evidence="1">
    <location>
        <begin position="73"/>
        <end position="83"/>
    </location>
</feature>
<keyword evidence="2" id="KW-0812">Transmembrane</keyword>
<reference evidence="3" key="1">
    <citation type="submission" date="2020-02" db="EMBL/GenBank/DDBJ databases">
        <authorList>
            <person name="Meier V. D."/>
        </authorList>
    </citation>
    <scope>NUCLEOTIDE SEQUENCE</scope>
    <source>
        <strain evidence="3">AVDCRST_MAG16</strain>
    </source>
</reference>
<protein>
    <submittedName>
        <fullName evidence="3">Uncharacterized protein</fullName>
    </submittedName>
</protein>
<organism evidence="3">
    <name type="scientific">uncultured Frankineae bacterium</name>
    <dbReference type="NCBI Taxonomy" id="437475"/>
    <lineage>
        <taxon>Bacteria</taxon>
        <taxon>Bacillati</taxon>
        <taxon>Actinomycetota</taxon>
        <taxon>Actinomycetes</taxon>
        <taxon>Frankiales</taxon>
        <taxon>environmental samples</taxon>
    </lineage>
</organism>
<feature type="compositionally biased region" description="Basic and acidic residues" evidence="1">
    <location>
        <begin position="28"/>
        <end position="40"/>
    </location>
</feature>
<sequence>RAFDAARTPVERTRTRSQLSSAATEVADAVREVRSAERRRAATAATPSPTADRGTEPAAVEAPAAPRGVTQPKTPPTTRPSPSPSSSERAAEVLAYVREAVPASSPGPLIAVGVGLAALLLLVLRSWPR</sequence>
<evidence type="ECO:0000313" key="3">
    <source>
        <dbReference type="EMBL" id="CAA9331852.1"/>
    </source>
</evidence>